<keyword evidence="2 5" id="KW-0812">Transmembrane</keyword>
<proteinExistence type="predicted"/>
<dbReference type="InterPro" id="IPR001129">
    <property type="entry name" value="Membr-assoc_MAPEG"/>
</dbReference>
<gene>
    <name evidence="6" type="ORF">BU26DRAFT_417899</name>
</gene>
<feature type="transmembrane region" description="Helical" evidence="5">
    <location>
        <begin position="99"/>
        <end position="117"/>
    </location>
</feature>
<dbReference type="GeneID" id="54576556"/>
<dbReference type="RefSeq" id="XP_033689406.1">
    <property type="nucleotide sequence ID" value="XM_033823226.1"/>
</dbReference>
<feature type="transmembrane region" description="Helical" evidence="5">
    <location>
        <begin position="6"/>
        <end position="25"/>
    </location>
</feature>
<dbReference type="Proteomes" id="UP000800094">
    <property type="component" value="Unassembled WGS sequence"/>
</dbReference>
<dbReference type="SUPFAM" id="SSF161084">
    <property type="entry name" value="MAPEG domain-like"/>
    <property type="match status" value="1"/>
</dbReference>
<evidence type="ECO:0000256" key="2">
    <source>
        <dbReference type="ARBA" id="ARBA00022692"/>
    </source>
</evidence>
<evidence type="ECO:0008006" key="8">
    <source>
        <dbReference type="Google" id="ProtNLM"/>
    </source>
</evidence>
<dbReference type="GO" id="GO:0016020">
    <property type="term" value="C:membrane"/>
    <property type="evidence" value="ECO:0007669"/>
    <property type="project" value="UniProtKB-SubCell"/>
</dbReference>
<protein>
    <recommendedName>
        <fullName evidence="8">Membrane-associated proteins in eicosanoid and glutathione metabolism</fullName>
    </recommendedName>
</protein>
<dbReference type="Pfam" id="PF01124">
    <property type="entry name" value="MAPEG"/>
    <property type="match status" value="1"/>
</dbReference>
<evidence type="ECO:0000313" key="6">
    <source>
        <dbReference type="EMBL" id="KAF2254402.1"/>
    </source>
</evidence>
<accession>A0A6A6IWU0</accession>
<keyword evidence="7" id="KW-1185">Reference proteome</keyword>
<comment type="subcellular location">
    <subcellularLocation>
        <location evidence="1">Membrane</location>
    </subcellularLocation>
</comment>
<dbReference type="OrthoDB" id="2122304at2759"/>
<evidence type="ECO:0000256" key="5">
    <source>
        <dbReference type="SAM" id="Phobius"/>
    </source>
</evidence>
<dbReference type="Gene3D" id="1.20.120.550">
    <property type="entry name" value="Membrane associated eicosanoid/glutathione metabolism-like domain"/>
    <property type="match status" value="1"/>
</dbReference>
<dbReference type="PANTHER" id="PTHR35371:SF1">
    <property type="entry name" value="BLR7753 PROTEIN"/>
    <property type="match status" value="1"/>
</dbReference>
<feature type="transmembrane region" description="Helical" evidence="5">
    <location>
        <begin position="124"/>
        <end position="142"/>
    </location>
</feature>
<sequence length="152" mass="17034">MTPNYSLYSIPVYWVLALFPHAYAVQTVKNANNKKWNNANPRGLDTNAQYQKTCPTEVYARFERAEAAHKNLLENAPLFIGAVVVGNMMGLPADTMNNAAGAYLGLRVAYIFAYIGITRQKYSYLRSMIWAISTGVLFRLFWKAGNKLTAQG</sequence>
<keyword evidence="4 5" id="KW-0472">Membrane</keyword>
<organism evidence="6 7">
    <name type="scientific">Trematosphaeria pertusa</name>
    <dbReference type="NCBI Taxonomy" id="390896"/>
    <lineage>
        <taxon>Eukaryota</taxon>
        <taxon>Fungi</taxon>
        <taxon>Dikarya</taxon>
        <taxon>Ascomycota</taxon>
        <taxon>Pezizomycotina</taxon>
        <taxon>Dothideomycetes</taxon>
        <taxon>Pleosporomycetidae</taxon>
        <taxon>Pleosporales</taxon>
        <taxon>Massarineae</taxon>
        <taxon>Trematosphaeriaceae</taxon>
        <taxon>Trematosphaeria</taxon>
    </lineage>
</organism>
<dbReference type="EMBL" id="ML987190">
    <property type="protein sequence ID" value="KAF2254402.1"/>
    <property type="molecule type" value="Genomic_DNA"/>
</dbReference>
<evidence type="ECO:0000256" key="4">
    <source>
        <dbReference type="ARBA" id="ARBA00023136"/>
    </source>
</evidence>
<evidence type="ECO:0000256" key="3">
    <source>
        <dbReference type="ARBA" id="ARBA00022989"/>
    </source>
</evidence>
<keyword evidence="3 5" id="KW-1133">Transmembrane helix</keyword>
<dbReference type="AlphaFoldDB" id="A0A6A6IWU0"/>
<name>A0A6A6IWU0_9PLEO</name>
<evidence type="ECO:0000256" key="1">
    <source>
        <dbReference type="ARBA" id="ARBA00004370"/>
    </source>
</evidence>
<evidence type="ECO:0000313" key="7">
    <source>
        <dbReference type="Proteomes" id="UP000800094"/>
    </source>
</evidence>
<dbReference type="InterPro" id="IPR023352">
    <property type="entry name" value="MAPEG-like_dom_sf"/>
</dbReference>
<reference evidence="6" key="1">
    <citation type="journal article" date="2020" name="Stud. Mycol.">
        <title>101 Dothideomycetes genomes: a test case for predicting lifestyles and emergence of pathogens.</title>
        <authorList>
            <person name="Haridas S."/>
            <person name="Albert R."/>
            <person name="Binder M."/>
            <person name="Bloem J."/>
            <person name="Labutti K."/>
            <person name="Salamov A."/>
            <person name="Andreopoulos B."/>
            <person name="Baker S."/>
            <person name="Barry K."/>
            <person name="Bills G."/>
            <person name="Bluhm B."/>
            <person name="Cannon C."/>
            <person name="Castanera R."/>
            <person name="Culley D."/>
            <person name="Daum C."/>
            <person name="Ezra D."/>
            <person name="Gonzalez J."/>
            <person name="Henrissat B."/>
            <person name="Kuo A."/>
            <person name="Liang C."/>
            <person name="Lipzen A."/>
            <person name="Lutzoni F."/>
            <person name="Magnuson J."/>
            <person name="Mondo S."/>
            <person name="Nolan M."/>
            <person name="Ohm R."/>
            <person name="Pangilinan J."/>
            <person name="Park H.-J."/>
            <person name="Ramirez L."/>
            <person name="Alfaro M."/>
            <person name="Sun H."/>
            <person name="Tritt A."/>
            <person name="Yoshinaga Y."/>
            <person name="Zwiers L.-H."/>
            <person name="Turgeon B."/>
            <person name="Goodwin S."/>
            <person name="Spatafora J."/>
            <person name="Crous P."/>
            <person name="Grigoriev I."/>
        </authorList>
    </citation>
    <scope>NUCLEOTIDE SEQUENCE</scope>
    <source>
        <strain evidence="6">CBS 122368</strain>
    </source>
</reference>
<dbReference type="PANTHER" id="PTHR35371">
    <property type="entry name" value="INNER MEMBRANE PROTEIN"/>
    <property type="match status" value="1"/>
</dbReference>